<accession>A0AAJ1WRP9</accession>
<sequence>MSQEQMEKINKWLKVKKWLKLALFIIFIVTLAFPAISNMVVAEQPAPKSLDPKNSSGAWGMKPKTDEEVAKEKAEESMDKWCGVNPACYFEKWLYQSAKWLMDNALALVGKFTIQPATILENTTVKKYYGYFEQFSWTFLTLFLVYQSIRFIVMLNVDENPAELKLLVRKLIFSAFMIGSLPTIFRYLLDLNNWIVVGLANGGLKIDMFQKTFGEAALEGAVLIICLLLLAVMLLVVCFQMAIRSAELILLLILGPFCIATNLNQEYNLFSVWWRHLLSTIYTQALQVLMIVLMMTFFTETRTANLENFVFAIGFMFLIVKAPSFLKEWMYSTGSGRAASGAVVGAASTIMRSVVRKKVG</sequence>
<keyword evidence="3" id="KW-1185">Reference proteome</keyword>
<feature type="transmembrane region" description="Helical" evidence="1">
    <location>
        <begin position="309"/>
        <end position="326"/>
    </location>
</feature>
<protein>
    <submittedName>
        <fullName evidence="2">Uncharacterized protein</fullName>
    </submittedName>
</protein>
<feature type="transmembrane region" description="Helical" evidence="1">
    <location>
        <begin position="135"/>
        <end position="155"/>
    </location>
</feature>
<dbReference type="Pfam" id="PF19597">
    <property type="entry name" value="TrbL_4"/>
    <property type="match status" value="1"/>
</dbReference>
<comment type="caution">
    <text evidence="2">The sequence shown here is derived from an EMBL/GenBank/DDBJ whole genome shotgun (WGS) entry which is preliminary data.</text>
</comment>
<evidence type="ECO:0000313" key="2">
    <source>
        <dbReference type="EMBL" id="MDQ0418752.1"/>
    </source>
</evidence>
<feature type="transmembrane region" description="Helical" evidence="1">
    <location>
        <begin position="216"/>
        <end position="239"/>
    </location>
</feature>
<keyword evidence="1" id="KW-0472">Membrane</keyword>
<dbReference type="AlphaFoldDB" id="A0AAJ1WRP9"/>
<evidence type="ECO:0000313" key="3">
    <source>
        <dbReference type="Proteomes" id="UP001238450"/>
    </source>
</evidence>
<keyword evidence="1" id="KW-1133">Transmembrane helix</keyword>
<proteinExistence type="predicted"/>
<evidence type="ECO:0000256" key="1">
    <source>
        <dbReference type="SAM" id="Phobius"/>
    </source>
</evidence>
<keyword evidence="1" id="KW-0812">Transmembrane</keyword>
<dbReference type="RefSeq" id="WP_307254677.1">
    <property type="nucleotide sequence ID" value="NZ_JAUSUV010000017.1"/>
</dbReference>
<name>A0AAJ1WRP9_9BACL</name>
<feature type="transmembrane region" description="Helical" evidence="1">
    <location>
        <begin position="276"/>
        <end position="297"/>
    </location>
</feature>
<feature type="transmembrane region" description="Helical" evidence="1">
    <location>
        <begin position="167"/>
        <end position="189"/>
    </location>
</feature>
<dbReference type="Proteomes" id="UP001238450">
    <property type="component" value="Unassembled WGS sequence"/>
</dbReference>
<feature type="transmembrane region" description="Helical" evidence="1">
    <location>
        <begin position="21"/>
        <end position="42"/>
    </location>
</feature>
<feature type="transmembrane region" description="Helical" evidence="1">
    <location>
        <begin position="246"/>
        <end position="264"/>
    </location>
</feature>
<dbReference type="InterPro" id="IPR046084">
    <property type="entry name" value="TrbL_4"/>
</dbReference>
<feature type="transmembrane region" description="Helical" evidence="1">
    <location>
        <begin position="338"/>
        <end position="355"/>
    </location>
</feature>
<gene>
    <name evidence="2" type="ORF">J2Z48_002956</name>
</gene>
<dbReference type="EMBL" id="JAUSUV010000017">
    <property type="protein sequence ID" value="MDQ0418752.1"/>
    <property type="molecule type" value="Genomic_DNA"/>
</dbReference>
<reference evidence="2 3" key="1">
    <citation type="submission" date="2023-07" db="EMBL/GenBank/DDBJ databases">
        <title>Genomic Encyclopedia of Type Strains, Phase IV (KMG-IV): sequencing the most valuable type-strain genomes for metagenomic binning, comparative biology and taxonomic classification.</title>
        <authorList>
            <person name="Goeker M."/>
        </authorList>
    </citation>
    <scope>NUCLEOTIDE SEQUENCE [LARGE SCALE GENOMIC DNA]</scope>
    <source>
        <strain evidence="2 3">DSM 46876</strain>
    </source>
</reference>
<organism evidence="2 3">
    <name type="scientific">Croceifilum oryzae</name>
    <dbReference type="NCBI Taxonomy" id="1553429"/>
    <lineage>
        <taxon>Bacteria</taxon>
        <taxon>Bacillati</taxon>
        <taxon>Bacillota</taxon>
        <taxon>Bacilli</taxon>
        <taxon>Bacillales</taxon>
        <taxon>Thermoactinomycetaceae</taxon>
        <taxon>Croceifilum</taxon>
    </lineage>
</organism>